<feature type="domain" description="DUF4921" evidence="1">
    <location>
        <begin position="9"/>
        <end position="423"/>
    </location>
</feature>
<dbReference type="KEGG" id="mprt:ET475_00425"/>
<accession>A0A4P6EEW7</accession>
<dbReference type="InterPro" id="IPR032576">
    <property type="entry name" value="DUF4921"/>
</dbReference>
<reference evidence="2 3" key="1">
    <citation type="submission" date="2019-01" db="EMBL/GenBank/DDBJ databases">
        <title>Genome sequencing of strain DFW100M-13.</title>
        <authorList>
            <person name="Heo J."/>
            <person name="Kim S.-J."/>
            <person name="Kim J.-S."/>
            <person name="Hong S.-B."/>
            <person name="Kwon S.-W."/>
        </authorList>
    </citation>
    <scope>NUCLEOTIDE SEQUENCE [LARGE SCALE GENOMIC DNA]</scope>
    <source>
        <strain evidence="2 3">DFW100M-13</strain>
    </source>
</reference>
<dbReference type="OrthoDB" id="9762211at2"/>
<protein>
    <submittedName>
        <fullName evidence="2">DUF4921 family protein</fullName>
    </submittedName>
</protein>
<dbReference type="RefSeq" id="WP_129384987.1">
    <property type="nucleotide sequence ID" value="NZ_CP035494.1"/>
</dbReference>
<evidence type="ECO:0000259" key="1">
    <source>
        <dbReference type="Pfam" id="PF16268"/>
    </source>
</evidence>
<keyword evidence="3" id="KW-1185">Reference proteome</keyword>
<gene>
    <name evidence="2" type="ORF">ET475_00425</name>
</gene>
<name>A0A4P6EEW7_9MICO</name>
<sequence length="425" mass="46618">MSLPALRRLADGTVKQVGPLTGTRVWTVPGRANRPLAAARGEPRLLEPGDHTQLCAFCENRYLETTPEKARLVGPSFERIDRVPADALHDSVAEFRRFGNLFEIVSAAYWRTNHDFHHSADVVAWAERYLAHPAGHAHIEKLAAIRAASSGTAHDLHTAAVDLVGGSHDVIVARRHVRDGATRDDELVSSGVLTPDEHAAYLAFTVASMREIADAQPYAAYVAVFQNWLRPAGASFEHLHKQLVAIDEYGPQTERELTLLEADPRLYQHAVADLSVREGLLVAATDGAVAFAGIGHRYPAFEVYSTADAHHPADHTPAQVRAMSDLVHALHAATGVLVPTNEEWHYRPAPAAAPMPWRIVLKWRVSNPAGFEGDTRVYVNTLDPWTLRQRAVDELERLRAEGAIASGIRIGDECAPGDARLHYAD</sequence>
<proteinExistence type="predicted"/>
<organism evidence="2 3">
    <name type="scientific">Microbacterium protaetiae</name>
    <dbReference type="NCBI Taxonomy" id="2509458"/>
    <lineage>
        <taxon>Bacteria</taxon>
        <taxon>Bacillati</taxon>
        <taxon>Actinomycetota</taxon>
        <taxon>Actinomycetes</taxon>
        <taxon>Micrococcales</taxon>
        <taxon>Microbacteriaceae</taxon>
        <taxon>Microbacterium</taxon>
    </lineage>
</organism>
<dbReference type="EMBL" id="CP035494">
    <property type="protein sequence ID" value="QAY58617.1"/>
    <property type="molecule type" value="Genomic_DNA"/>
</dbReference>
<dbReference type="Gene3D" id="3.30.428.10">
    <property type="entry name" value="HIT-like"/>
    <property type="match status" value="1"/>
</dbReference>
<dbReference type="Proteomes" id="UP000293995">
    <property type="component" value="Chromosome"/>
</dbReference>
<dbReference type="InterPro" id="IPR036265">
    <property type="entry name" value="HIT-like_sf"/>
</dbReference>
<dbReference type="SUPFAM" id="SSF54197">
    <property type="entry name" value="HIT-like"/>
    <property type="match status" value="1"/>
</dbReference>
<evidence type="ECO:0000313" key="3">
    <source>
        <dbReference type="Proteomes" id="UP000293995"/>
    </source>
</evidence>
<dbReference type="AlphaFoldDB" id="A0A4P6EEW7"/>
<dbReference type="Pfam" id="PF16268">
    <property type="entry name" value="DUF4921"/>
    <property type="match status" value="1"/>
</dbReference>
<evidence type="ECO:0000313" key="2">
    <source>
        <dbReference type="EMBL" id="QAY58617.1"/>
    </source>
</evidence>